<accession>A0AA85ASL4</accession>
<name>A0AA85ASL4_9TREM</name>
<organism evidence="1 2">
    <name type="scientific">Schistosoma mattheei</name>
    <dbReference type="NCBI Taxonomy" id="31246"/>
    <lineage>
        <taxon>Eukaryota</taxon>
        <taxon>Metazoa</taxon>
        <taxon>Spiralia</taxon>
        <taxon>Lophotrochozoa</taxon>
        <taxon>Platyhelminthes</taxon>
        <taxon>Trematoda</taxon>
        <taxon>Digenea</taxon>
        <taxon>Strigeidida</taxon>
        <taxon>Schistosomatoidea</taxon>
        <taxon>Schistosomatidae</taxon>
        <taxon>Schistosoma</taxon>
    </lineage>
</organism>
<reference evidence="2" key="1">
    <citation type="submission" date="2023-11" db="UniProtKB">
        <authorList>
            <consortium name="WormBaseParasite"/>
        </authorList>
    </citation>
    <scope>IDENTIFICATION</scope>
</reference>
<dbReference type="AlphaFoldDB" id="A0AA85ASL4"/>
<dbReference type="Proteomes" id="UP000050791">
    <property type="component" value="Unassembled WGS sequence"/>
</dbReference>
<proteinExistence type="predicted"/>
<sequence>MMMSVYSVVLFHIKFINFCNTVILKTKEGIRKKLEKSCCNNNNLTSFPINPDKYVTNLSSIVLSVHEKEALSLGLKFSVPITQISELTVNAQFENLYDQLSTLTPSSLENQSWFKAKLVDIAHHFHSFGPKQRSILTSQHFKSLKELRNNADIIILKPDKGSGVVIMNKSDYKNKMESILSDKSKFLADVDFDGLRKLEKKVNSNLVKLLNMNAINKDEFNLLKPMGSAYPNLYGLPKIHKPNTPSTSNSIYVSVTYTQPGKMAYKIIKPYQKSIL</sequence>
<protein>
    <submittedName>
        <fullName evidence="2">Uncharacterized protein</fullName>
    </submittedName>
</protein>
<evidence type="ECO:0000313" key="1">
    <source>
        <dbReference type="Proteomes" id="UP000050791"/>
    </source>
</evidence>
<evidence type="ECO:0000313" key="2">
    <source>
        <dbReference type="WBParaSite" id="SMTH1_102060.1"/>
    </source>
</evidence>
<dbReference type="WBParaSite" id="SMTH1_102060.1">
    <property type="protein sequence ID" value="SMTH1_102060.1"/>
    <property type="gene ID" value="SMTH1_102060"/>
</dbReference>